<evidence type="ECO:0000256" key="1">
    <source>
        <dbReference type="SAM" id="Phobius"/>
    </source>
</evidence>
<dbReference type="EMBL" id="UINC01163054">
    <property type="protein sequence ID" value="SVD63151.1"/>
    <property type="molecule type" value="Genomic_DNA"/>
</dbReference>
<feature type="transmembrane region" description="Helical" evidence="1">
    <location>
        <begin position="178"/>
        <end position="202"/>
    </location>
</feature>
<organism evidence="2">
    <name type="scientific">marine metagenome</name>
    <dbReference type="NCBI Taxonomy" id="408172"/>
    <lineage>
        <taxon>unclassified sequences</taxon>
        <taxon>metagenomes</taxon>
        <taxon>ecological metagenomes</taxon>
    </lineage>
</organism>
<evidence type="ECO:0000313" key="2">
    <source>
        <dbReference type="EMBL" id="SVD63151.1"/>
    </source>
</evidence>
<feature type="transmembrane region" description="Helical" evidence="1">
    <location>
        <begin position="42"/>
        <end position="60"/>
    </location>
</feature>
<feature type="transmembrane region" description="Helical" evidence="1">
    <location>
        <begin position="17"/>
        <end position="35"/>
    </location>
</feature>
<name>A0A382WYT4_9ZZZZ</name>
<protein>
    <recommendedName>
        <fullName evidence="3">YtkA-like domain-containing protein</fullName>
    </recommendedName>
</protein>
<keyword evidence="1" id="KW-0812">Transmembrane</keyword>
<keyword evidence="1" id="KW-1133">Transmembrane helix</keyword>
<sequence>IDLLTKVNVGILYSEDLKLLAITANKFLYNILIIFVRKKMQILNLVFLFFVIIPMINLIPEAEAHPLFNSSEEWIGDHRVQISTLPEIAAVGEEIQVLLRVVDADFEELDQFEMGIRIFHGGEQIDAVMPKMYQSGHTEMDYIFEMSGNHIFRVDLYNISEDGRVLTYTFNISAQNTFGFIFISAVTMGGIMTAIIFIYVYVSKRRAKSKQ</sequence>
<keyword evidence="1" id="KW-0472">Membrane</keyword>
<dbReference type="AlphaFoldDB" id="A0A382WYT4"/>
<proteinExistence type="predicted"/>
<accession>A0A382WYT4</accession>
<evidence type="ECO:0008006" key="3">
    <source>
        <dbReference type="Google" id="ProtNLM"/>
    </source>
</evidence>
<gene>
    <name evidence="2" type="ORF">METZ01_LOCUS416005</name>
</gene>
<reference evidence="2" key="1">
    <citation type="submission" date="2018-05" db="EMBL/GenBank/DDBJ databases">
        <authorList>
            <person name="Lanie J.A."/>
            <person name="Ng W.-L."/>
            <person name="Kazmierczak K.M."/>
            <person name="Andrzejewski T.M."/>
            <person name="Davidsen T.M."/>
            <person name="Wayne K.J."/>
            <person name="Tettelin H."/>
            <person name="Glass J.I."/>
            <person name="Rusch D."/>
            <person name="Podicherti R."/>
            <person name="Tsui H.-C.T."/>
            <person name="Winkler M.E."/>
        </authorList>
    </citation>
    <scope>NUCLEOTIDE SEQUENCE</scope>
</reference>
<feature type="non-terminal residue" evidence="2">
    <location>
        <position position="1"/>
    </location>
</feature>